<organism evidence="11 12">
    <name type="scientific">Nonomuraea fuscirosea</name>
    <dbReference type="NCBI Taxonomy" id="1291556"/>
    <lineage>
        <taxon>Bacteria</taxon>
        <taxon>Bacillati</taxon>
        <taxon>Actinomycetota</taxon>
        <taxon>Actinomycetes</taxon>
        <taxon>Streptosporangiales</taxon>
        <taxon>Streptosporangiaceae</taxon>
        <taxon>Nonomuraea</taxon>
    </lineage>
</organism>
<evidence type="ECO:0000313" key="12">
    <source>
        <dbReference type="Proteomes" id="UP000238312"/>
    </source>
</evidence>
<dbReference type="PANTHER" id="PTHR24421">
    <property type="entry name" value="NITRATE/NITRITE SENSOR PROTEIN NARX-RELATED"/>
    <property type="match status" value="1"/>
</dbReference>
<dbReference type="Pfam" id="PF02518">
    <property type="entry name" value="HATPase_c"/>
    <property type="match status" value="1"/>
</dbReference>
<feature type="transmembrane region" description="Helical" evidence="9">
    <location>
        <begin position="413"/>
        <end position="434"/>
    </location>
</feature>
<accession>A0A2T0MX00</accession>
<evidence type="ECO:0000256" key="8">
    <source>
        <dbReference type="ARBA" id="ARBA00023012"/>
    </source>
</evidence>
<dbReference type="GO" id="GO:0046983">
    <property type="term" value="F:protein dimerization activity"/>
    <property type="evidence" value="ECO:0007669"/>
    <property type="project" value="InterPro"/>
</dbReference>
<dbReference type="Proteomes" id="UP000238312">
    <property type="component" value="Unassembled WGS sequence"/>
</dbReference>
<dbReference type="SUPFAM" id="SSF55874">
    <property type="entry name" value="ATPase domain of HSP90 chaperone/DNA topoisomerase II/histidine kinase"/>
    <property type="match status" value="1"/>
</dbReference>
<evidence type="ECO:0000256" key="3">
    <source>
        <dbReference type="ARBA" id="ARBA00022553"/>
    </source>
</evidence>
<keyword evidence="8" id="KW-0902">Two-component regulatory system</keyword>
<dbReference type="EMBL" id="PVNG01000010">
    <property type="protein sequence ID" value="PRX63600.1"/>
    <property type="molecule type" value="Genomic_DNA"/>
</dbReference>
<keyword evidence="4" id="KW-0808">Transferase</keyword>
<evidence type="ECO:0000256" key="1">
    <source>
        <dbReference type="ARBA" id="ARBA00000085"/>
    </source>
</evidence>
<keyword evidence="5" id="KW-0547">Nucleotide-binding</keyword>
<keyword evidence="9" id="KW-0472">Membrane</keyword>
<dbReference type="InterPro" id="IPR011712">
    <property type="entry name" value="Sig_transdc_His_kin_sub3_dim/P"/>
</dbReference>
<keyword evidence="7" id="KW-0067">ATP-binding</keyword>
<comment type="catalytic activity">
    <reaction evidence="1">
        <text>ATP + protein L-histidine = ADP + protein N-phospho-L-histidine.</text>
        <dbReference type="EC" id="2.7.13.3"/>
    </reaction>
</comment>
<feature type="transmembrane region" description="Helical" evidence="9">
    <location>
        <begin position="454"/>
        <end position="476"/>
    </location>
</feature>
<evidence type="ECO:0000256" key="7">
    <source>
        <dbReference type="ARBA" id="ARBA00022840"/>
    </source>
</evidence>
<keyword evidence="9" id="KW-1133">Transmembrane helix</keyword>
<name>A0A2T0MX00_9ACTN</name>
<dbReference type="SMART" id="SM00387">
    <property type="entry name" value="HATPase_c"/>
    <property type="match status" value="1"/>
</dbReference>
<keyword evidence="6" id="KW-0418">Kinase</keyword>
<proteinExistence type="predicted"/>
<dbReference type="AlphaFoldDB" id="A0A2T0MX00"/>
<evidence type="ECO:0000256" key="4">
    <source>
        <dbReference type="ARBA" id="ARBA00022679"/>
    </source>
</evidence>
<reference evidence="11 12" key="1">
    <citation type="submission" date="2018-03" db="EMBL/GenBank/DDBJ databases">
        <title>Genomic Encyclopedia of Type Strains, Phase III (KMG-III): the genomes of soil and plant-associated and newly described type strains.</title>
        <authorList>
            <person name="Whitman W."/>
        </authorList>
    </citation>
    <scope>NUCLEOTIDE SEQUENCE [LARGE SCALE GENOMIC DNA]</scope>
    <source>
        <strain evidence="11 12">CGMCC 4.7104</strain>
    </source>
</reference>
<dbReference type="GO" id="GO:0005524">
    <property type="term" value="F:ATP binding"/>
    <property type="evidence" value="ECO:0007669"/>
    <property type="project" value="UniProtKB-KW"/>
</dbReference>
<evidence type="ECO:0000256" key="2">
    <source>
        <dbReference type="ARBA" id="ARBA00012438"/>
    </source>
</evidence>
<dbReference type="Gene3D" id="1.20.5.1930">
    <property type="match status" value="1"/>
</dbReference>
<dbReference type="GO" id="GO:0016020">
    <property type="term" value="C:membrane"/>
    <property type="evidence" value="ECO:0007669"/>
    <property type="project" value="InterPro"/>
</dbReference>
<comment type="caution">
    <text evidence="11">The sequence shown here is derived from an EMBL/GenBank/DDBJ whole genome shotgun (WGS) entry which is preliminary data.</text>
</comment>
<evidence type="ECO:0000256" key="9">
    <source>
        <dbReference type="SAM" id="Phobius"/>
    </source>
</evidence>
<evidence type="ECO:0000259" key="10">
    <source>
        <dbReference type="SMART" id="SM00387"/>
    </source>
</evidence>
<evidence type="ECO:0000256" key="5">
    <source>
        <dbReference type="ARBA" id="ARBA00022741"/>
    </source>
</evidence>
<protein>
    <recommendedName>
        <fullName evidence="2">histidine kinase</fullName>
        <ecNumber evidence="2">2.7.13.3</ecNumber>
    </recommendedName>
</protein>
<dbReference type="CDD" id="cd16917">
    <property type="entry name" value="HATPase_UhpB-NarQ-NarX-like"/>
    <property type="match status" value="1"/>
</dbReference>
<sequence length="497" mass="54331">MPGKGVPRCSDPEVPLAQTGDMLRRFGHIATLLAFTLVQLPIMLVTGVMLLLSFALGMVFLFPPQVGMVRRLAEFNRRLVRRQTGIDIASPYLPAPAPPVPQPDGMYRSERTLYKTPRIPAWNNRWKWLVSDPATWRDELWLLLDPPVKIALVPLFVLLPARGLRLYGLWSELLLAPTAASLLAGQVTHLRRTRNLAADSQAAEMRRIERDLHDGTQARIVAIGMTLGAVEQLVEDDPKAARALLAKARDASSETLTELRRVIRGIHPPVLAERGLADAIRALAMDSVMRVSVDVELEHRPESPVEAAVYFAVSELLSNAARHGDARTASVDISGNGPDLRVTVTDDGLGGADPAKGSGLAGIERRLAAFDGVLALNSPLGGPTTVTMLLPNVLPGHSAGGTRGMPRWKTVTVILLWGTAWCPTFPQGIVAGVFKAFGIEEKAWFLPLYLPEPWQWPVIVAMTLVGLLMHVMAIRIPATHDPDRYMEEASVLKPWCS</sequence>
<dbReference type="Pfam" id="PF07730">
    <property type="entry name" value="HisKA_3"/>
    <property type="match status" value="1"/>
</dbReference>
<dbReference type="InterPro" id="IPR050482">
    <property type="entry name" value="Sensor_HK_TwoCompSys"/>
</dbReference>
<evidence type="ECO:0000313" key="11">
    <source>
        <dbReference type="EMBL" id="PRX63600.1"/>
    </source>
</evidence>
<dbReference type="InterPro" id="IPR003594">
    <property type="entry name" value="HATPase_dom"/>
</dbReference>
<dbReference type="PANTHER" id="PTHR24421:SF10">
    <property type="entry name" value="NITRATE_NITRITE SENSOR PROTEIN NARQ"/>
    <property type="match status" value="1"/>
</dbReference>
<dbReference type="InterPro" id="IPR036890">
    <property type="entry name" value="HATPase_C_sf"/>
</dbReference>
<evidence type="ECO:0000256" key="6">
    <source>
        <dbReference type="ARBA" id="ARBA00022777"/>
    </source>
</evidence>
<gene>
    <name evidence="11" type="ORF">B0I32_11049</name>
</gene>
<dbReference type="EC" id="2.7.13.3" evidence="2"/>
<keyword evidence="12" id="KW-1185">Reference proteome</keyword>
<keyword evidence="3" id="KW-0597">Phosphoprotein</keyword>
<keyword evidence="9" id="KW-0812">Transmembrane</keyword>
<dbReference type="Gene3D" id="3.30.565.10">
    <property type="entry name" value="Histidine kinase-like ATPase, C-terminal domain"/>
    <property type="match status" value="1"/>
</dbReference>
<feature type="domain" description="Histidine kinase/HSP90-like ATPase" evidence="10">
    <location>
        <begin position="304"/>
        <end position="394"/>
    </location>
</feature>
<feature type="transmembrane region" description="Helical" evidence="9">
    <location>
        <begin position="29"/>
        <end position="62"/>
    </location>
</feature>
<dbReference type="GO" id="GO:0000155">
    <property type="term" value="F:phosphorelay sensor kinase activity"/>
    <property type="evidence" value="ECO:0007669"/>
    <property type="project" value="InterPro"/>
</dbReference>